<evidence type="ECO:0000313" key="3">
    <source>
        <dbReference type="Proteomes" id="UP000177912"/>
    </source>
</evidence>
<proteinExistence type="predicted"/>
<dbReference type="AlphaFoldDB" id="A0A1F5NQI1"/>
<protein>
    <submittedName>
        <fullName evidence="2">Uncharacterized protein</fullName>
    </submittedName>
</protein>
<organism evidence="2 3">
    <name type="scientific">Candidatus Doudnabacteria bacterium RIFCSPHIGHO2_01_FULL_43_23</name>
    <dbReference type="NCBI Taxonomy" id="1817822"/>
    <lineage>
        <taxon>Bacteria</taxon>
        <taxon>Candidatus Doudnaibacteriota</taxon>
    </lineage>
</organism>
<evidence type="ECO:0000313" key="2">
    <source>
        <dbReference type="EMBL" id="OGE79941.1"/>
    </source>
</evidence>
<keyword evidence="1" id="KW-0472">Membrane</keyword>
<dbReference type="Proteomes" id="UP000177912">
    <property type="component" value="Unassembled WGS sequence"/>
</dbReference>
<name>A0A1F5NQI1_9BACT</name>
<feature type="transmembrane region" description="Helical" evidence="1">
    <location>
        <begin position="21"/>
        <end position="36"/>
    </location>
</feature>
<evidence type="ECO:0000256" key="1">
    <source>
        <dbReference type="SAM" id="Phobius"/>
    </source>
</evidence>
<comment type="caution">
    <text evidence="2">The sequence shown here is derived from an EMBL/GenBank/DDBJ whole genome shotgun (WGS) entry which is preliminary data.</text>
</comment>
<reference evidence="2 3" key="1">
    <citation type="journal article" date="2016" name="Nat. Commun.">
        <title>Thousands of microbial genomes shed light on interconnected biogeochemical processes in an aquifer system.</title>
        <authorList>
            <person name="Anantharaman K."/>
            <person name="Brown C.T."/>
            <person name="Hug L.A."/>
            <person name="Sharon I."/>
            <person name="Castelle C.J."/>
            <person name="Probst A.J."/>
            <person name="Thomas B.C."/>
            <person name="Singh A."/>
            <person name="Wilkins M.J."/>
            <person name="Karaoz U."/>
            <person name="Brodie E.L."/>
            <person name="Williams K.H."/>
            <person name="Hubbard S.S."/>
            <person name="Banfield J.F."/>
        </authorList>
    </citation>
    <scope>NUCLEOTIDE SEQUENCE [LARGE SCALE GENOMIC DNA]</scope>
</reference>
<dbReference type="STRING" id="1817822.A2826_00115"/>
<keyword evidence="1" id="KW-1133">Transmembrane helix</keyword>
<keyword evidence="1" id="KW-0812">Transmembrane</keyword>
<accession>A0A1F5NQI1</accession>
<dbReference type="EMBL" id="MFEI01000043">
    <property type="protein sequence ID" value="OGE79941.1"/>
    <property type="molecule type" value="Genomic_DNA"/>
</dbReference>
<gene>
    <name evidence="2" type="ORF">A2826_00115</name>
</gene>
<sequence length="81" mass="9287">MLCIKKIIGLIWKHAMTLRRDLLPVTIGGLAGMYAYEHIFRDHVPFDKDIATQRDFGLVVGFTLGAIFLFAILYGIYTNRR</sequence>
<feature type="transmembrane region" description="Helical" evidence="1">
    <location>
        <begin position="56"/>
        <end position="77"/>
    </location>
</feature>